<dbReference type="InterPro" id="IPR044855">
    <property type="entry name" value="CoA-Trfase_III_dom3_sf"/>
</dbReference>
<dbReference type="Pfam" id="PF02515">
    <property type="entry name" value="CoA_transf_3"/>
    <property type="match status" value="1"/>
</dbReference>
<reference evidence="3" key="1">
    <citation type="submission" date="2022-07" db="EMBL/GenBank/DDBJ databases">
        <title>Phylogenomic reconstructions and comparative analyses of Kickxellomycotina fungi.</title>
        <authorList>
            <person name="Reynolds N.K."/>
            <person name="Stajich J.E."/>
            <person name="Barry K."/>
            <person name="Grigoriev I.V."/>
            <person name="Crous P."/>
            <person name="Smith M.E."/>
        </authorList>
    </citation>
    <scope>NUCLEOTIDE SEQUENCE</scope>
    <source>
        <strain evidence="3">CBS 109367</strain>
    </source>
</reference>
<gene>
    <name evidence="3" type="ORF">IWW39_004101</name>
</gene>
<dbReference type="Gene3D" id="3.40.50.10540">
    <property type="entry name" value="Crotonobetainyl-coa:carnitine coa-transferase, domain 1"/>
    <property type="match status" value="1"/>
</dbReference>
<evidence type="ECO:0000313" key="3">
    <source>
        <dbReference type="EMBL" id="KAJ2685715.1"/>
    </source>
</evidence>
<dbReference type="InterPro" id="IPR003673">
    <property type="entry name" value="CoA-Trfase_fam_III"/>
</dbReference>
<accession>A0A9W8GCK3</accession>
<dbReference type="GO" id="GO:0047369">
    <property type="term" value="F:succinate-hydroxymethylglutarate CoA-transferase activity"/>
    <property type="evidence" value="ECO:0007669"/>
    <property type="project" value="TreeGrafter"/>
</dbReference>
<dbReference type="OrthoDB" id="5863171at2759"/>
<dbReference type="Proteomes" id="UP001151516">
    <property type="component" value="Unassembled WGS sequence"/>
</dbReference>
<dbReference type="AlphaFoldDB" id="A0A9W8GCK3"/>
<name>A0A9W8GCK3_9FUNG</name>
<sequence length="458" mass="49654">MRHRLLTLGIWRARAPVPVLSRVRYHSTDGAAKDMAAGPLAGIRVLDLTRILAGPYCTMLLGDLGAQVIKVEHPTRGDDTRTWGPPFKLYEHPLTGTDRGPLYKDPPSFPGESAYYLCVNRNKQSIAIDMKADEGRRILVDLARHSDVLVENYVPGKLAQYGLSYEDLREVNPRLVYASITGYGSTGPYSGRAGYDVIIEAEAGLMHITGEEDGGPVKVGVAVTDIMTGLYVHGAIMAALISRASTGRGQHIDASLLQTQVSMLANIGSNYLIGGMEAQRWGTRHASIAPYQVFATSDGSICIGAGNNKQFASLCHRLQQPGLPDDPRFRTNADRVKNRAQLVSIINQTLSVMTTEEVLALLEGCGLPYGPVNNVAQTFAHPQVLARRVVREIEHPFAGKINVVGPAVEYSESGVGVRLPPPMLGQHTELVLRSVLGYNDQQVERAVSSGGATIYSYK</sequence>
<comment type="caution">
    <text evidence="3">The sequence shown here is derived from an EMBL/GenBank/DDBJ whole genome shotgun (WGS) entry which is preliminary data.</text>
</comment>
<comment type="similarity">
    <text evidence="1">Belongs to the CoA-transferase III family.</text>
</comment>
<evidence type="ECO:0000256" key="2">
    <source>
        <dbReference type="ARBA" id="ARBA00022679"/>
    </source>
</evidence>
<dbReference type="InterPro" id="IPR050483">
    <property type="entry name" value="CoA-transferase_III_domain"/>
</dbReference>
<dbReference type="InterPro" id="IPR023606">
    <property type="entry name" value="CoA-Trfase_III_dom_1_sf"/>
</dbReference>
<proteinExistence type="inferred from homology"/>
<dbReference type="PANTHER" id="PTHR48207:SF3">
    <property type="entry name" value="SUCCINATE--HYDROXYMETHYLGLUTARATE COA-TRANSFERASE"/>
    <property type="match status" value="1"/>
</dbReference>
<dbReference type="GO" id="GO:0005739">
    <property type="term" value="C:mitochondrion"/>
    <property type="evidence" value="ECO:0007669"/>
    <property type="project" value="TreeGrafter"/>
</dbReference>
<protein>
    <submittedName>
        <fullName evidence="3">Uncharacterized protein</fullName>
    </submittedName>
</protein>
<keyword evidence="2" id="KW-0808">Transferase</keyword>
<dbReference type="EMBL" id="JANBTX010000138">
    <property type="protein sequence ID" value="KAJ2685715.1"/>
    <property type="molecule type" value="Genomic_DNA"/>
</dbReference>
<dbReference type="Gene3D" id="3.30.1540.10">
    <property type="entry name" value="formyl-coa transferase, domain 3"/>
    <property type="match status" value="1"/>
</dbReference>
<evidence type="ECO:0000256" key="1">
    <source>
        <dbReference type="ARBA" id="ARBA00008383"/>
    </source>
</evidence>
<dbReference type="SUPFAM" id="SSF89796">
    <property type="entry name" value="CoA-transferase family III (CaiB/BaiF)"/>
    <property type="match status" value="1"/>
</dbReference>
<keyword evidence="4" id="KW-1185">Reference proteome</keyword>
<organism evidence="3 4">
    <name type="scientific">Coemansia spiralis</name>
    <dbReference type="NCBI Taxonomy" id="417178"/>
    <lineage>
        <taxon>Eukaryota</taxon>
        <taxon>Fungi</taxon>
        <taxon>Fungi incertae sedis</taxon>
        <taxon>Zoopagomycota</taxon>
        <taxon>Kickxellomycotina</taxon>
        <taxon>Kickxellomycetes</taxon>
        <taxon>Kickxellales</taxon>
        <taxon>Kickxellaceae</taxon>
        <taxon>Coemansia</taxon>
    </lineage>
</organism>
<dbReference type="PANTHER" id="PTHR48207">
    <property type="entry name" value="SUCCINATE--HYDROXYMETHYLGLUTARATE COA-TRANSFERASE"/>
    <property type="match status" value="1"/>
</dbReference>
<evidence type="ECO:0000313" key="4">
    <source>
        <dbReference type="Proteomes" id="UP001151516"/>
    </source>
</evidence>